<keyword evidence="8" id="KW-1185">Reference proteome</keyword>
<evidence type="ECO:0000256" key="2">
    <source>
        <dbReference type="ARBA" id="ARBA00005582"/>
    </source>
</evidence>
<sequence>MNGSAACSVEGVRETFLDPSEWYASLPTFFASAGMLFTDVNDKVLLVKPNYRPDWSIPGGVVEADEDPDEAATREIEEELGLKVRVGGLLVVDWAPPVHDRPRAMVNFLFDGGVIMDKEEIRIQVEELDDVGFFPWSEAAERLPLHAACRIPAALRARENGRTVYLPRERRETDAT</sequence>
<dbReference type="InterPro" id="IPR000086">
    <property type="entry name" value="NUDIX_hydrolase_dom"/>
</dbReference>
<protein>
    <recommendedName>
        <fullName evidence="6">Nudix hydrolase domain-containing protein</fullName>
    </recommendedName>
</protein>
<dbReference type="InterPro" id="IPR015797">
    <property type="entry name" value="NUDIX_hydrolase-like_dom_sf"/>
</dbReference>
<gene>
    <name evidence="7" type="ORF">Ssi02_13380</name>
</gene>
<reference evidence="7" key="1">
    <citation type="submission" date="2021-01" db="EMBL/GenBank/DDBJ databases">
        <title>Whole genome shotgun sequence of Sinosporangium siamense NBRC 109515.</title>
        <authorList>
            <person name="Komaki H."/>
            <person name="Tamura T."/>
        </authorList>
    </citation>
    <scope>NUCLEOTIDE SEQUENCE</scope>
    <source>
        <strain evidence="7">NBRC 109515</strain>
    </source>
</reference>
<proteinExistence type="inferred from homology"/>
<dbReference type="InterPro" id="IPR020476">
    <property type="entry name" value="Nudix_hydrolase"/>
</dbReference>
<keyword evidence="3 5" id="KW-0378">Hydrolase</keyword>
<comment type="similarity">
    <text evidence="2 5">Belongs to the Nudix hydrolase family.</text>
</comment>
<dbReference type="InterPro" id="IPR020084">
    <property type="entry name" value="NUDIX_hydrolase_CS"/>
</dbReference>
<feature type="domain" description="Nudix hydrolase" evidence="6">
    <location>
        <begin position="27"/>
        <end position="156"/>
    </location>
</feature>
<dbReference type="Gene3D" id="3.90.79.10">
    <property type="entry name" value="Nucleoside Triphosphate Pyrophosphohydrolase"/>
    <property type="match status" value="1"/>
</dbReference>
<dbReference type="CDD" id="cd18876">
    <property type="entry name" value="NUDIX_Hydrolase"/>
    <property type="match status" value="1"/>
</dbReference>
<evidence type="ECO:0000256" key="5">
    <source>
        <dbReference type="RuleBase" id="RU003476"/>
    </source>
</evidence>
<evidence type="ECO:0000259" key="6">
    <source>
        <dbReference type="PROSITE" id="PS51462"/>
    </source>
</evidence>
<organism evidence="7 8">
    <name type="scientific">Sinosporangium siamense</name>
    <dbReference type="NCBI Taxonomy" id="1367973"/>
    <lineage>
        <taxon>Bacteria</taxon>
        <taxon>Bacillati</taxon>
        <taxon>Actinomycetota</taxon>
        <taxon>Actinomycetes</taxon>
        <taxon>Streptosporangiales</taxon>
        <taxon>Streptosporangiaceae</taxon>
        <taxon>Sinosporangium</taxon>
    </lineage>
</organism>
<keyword evidence="4" id="KW-0460">Magnesium</keyword>
<name>A0A919RCV4_9ACTN</name>
<dbReference type="PROSITE" id="PS00893">
    <property type="entry name" value="NUDIX_BOX"/>
    <property type="match status" value="1"/>
</dbReference>
<comment type="caution">
    <text evidence="7">The sequence shown here is derived from an EMBL/GenBank/DDBJ whole genome shotgun (WGS) entry which is preliminary data.</text>
</comment>
<evidence type="ECO:0000256" key="4">
    <source>
        <dbReference type="ARBA" id="ARBA00022842"/>
    </source>
</evidence>
<dbReference type="Pfam" id="PF00293">
    <property type="entry name" value="NUDIX"/>
    <property type="match status" value="1"/>
</dbReference>
<dbReference type="PANTHER" id="PTHR43046">
    <property type="entry name" value="GDP-MANNOSE MANNOSYL HYDROLASE"/>
    <property type="match status" value="1"/>
</dbReference>
<evidence type="ECO:0000313" key="7">
    <source>
        <dbReference type="EMBL" id="GII91107.1"/>
    </source>
</evidence>
<dbReference type="PROSITE" id="PS51462">
    <property type="entry name" value="NUDIX"/>
    <property type="match status" value="1"/>
</dbReference>
<evidence type="ECO:0000256" key="3">
    <source>
        <dbReference type="ARBA" id="ARBA00022801"/>
    </source>
</evidence>
<dbReference type="AlphaFoldDB" id="A0A919RCV4"/>
<dbReference type="GO" id="GO:0016787">
    <property type="term" value="F:hydrolase activity"/>
    <property type="evidence" value="ECO:0007669"/>
    <property type="project" value="UniProtKB-KW"/>
</dbReference>
<dbReference type="PANTHER" id="PTHR43046:SF12">
    <property type="entry name" value="GDP-MANNOSE MANNOSYL HYDROLASE"/>
    <property type="match status" value="1"/>
</dbReference>
<evidence type="ECO:0000256" key="1">
    <source>
        <dbReference type="ARBA" id="ARBA00001946"/>
    </source>
</evidence>
<dbReference type="SUPFAM" id="SSF55811">
    <property type="entry name" value="Nudix"/>
    <property type="match status" value="1"/>
</dbReference>
<dbReference type="EMBL" id="BOOW01000008">
    <property type="protein sequence ID" value="GII91107.1"/>
    <property type="molecule type" value="Genomic_DNA"/>
</dbReference>
<evidence type="ECO:0000313" key="8">
    <source>
        <dbReference type="Proteomes" id="UP000606172"/>
    </source>
</evidence>
<dbReference type="PRINTS" id="PR00502">
    <property type="entry name" value="NUDIXFAMILY"/>
</dbReference>
<accession>A0A919RCV4</accession>
<comment type="cofactor">
    <cofactor evidence="1">
        <name>Mg(2+)</name>
        <dbReference type="ChEBI" id="CHEBI:18420"/>
    </cofactor>
</comment>
<dbReference type="Proteomes" id="UP000606172">
    <property type="component" value="Unassembled WGS sequence"/>
</dbReference>